<dbReference type="AlphaFoldDB" id="A0A5C6C7V7"/>
<feature type="transmembrane region" description="Helical" evidence="1">
    <location>
        <begin position="7"/>
        <end position="25"/>
    </location>
</feature>
<keyword evidence="3" id="KW-1185">Reference proteome</keyword>
<feature type="transmembrane region" description="Helical" evidence="1">
    <location>
        <begin position="138"/>
        <end position="155"/>
    </location>
</feature>
<feature type="transmembrane region" description="Helical" evidence="1">
    <location>
        <begin position="112"/>
        <end position="131"/>
    </location>
</feature>
<proteinExistence type="predicted"/>
<keyword evidence="1" id="KW-0812">Transmembrane</keyword>
<name>A0A5C6C7V7_9BACT</name>
<evidence type="ECO:0000256" key="1">
    <source>
        <dbReference type="SAM" id="Phobius"/>
    </source>
</evidence>
<comment type="caution">
    <text evidence="2">The sequence shown here is derived from an EMBL/GenBank/DDBJ whole genome shotgun (WGS) entry which is preliminary data.</text>
</comment>
<sequence>MRGLSHILLLFILCLFSPFVLWLGIAEFIDQPTYLALARSGLLMIGLATIVWAGLRDQPRMVGMGLALIGIGFLTFYYGQCWTVPSFDCTEYTWFWKFARRLAVPIPPMSRITYGHLLAGGVAVLNTALLLHDTELRNLLVANLVFISVVIFACVI</sequence>
<dbReference type="EMBL" id="SJPS01000014">
    <property type="protein sequence ID" value="TWU20733.1"/>
    <property type="molecule type" value="Genomic_DNA"/>
</dbReference>
<feature type="transmembrane region" description="Helical" evidence="1">
    <location>
        <begin position="37"/>
        <end position="55"/>
    </location>
</feature>
<keyword evidence="1" id="KW-1133">Transmembrane helix</keyword>
<evidence type="ECO:0000313" key="2">
    <source>
        <dbReference type="EMBL" id="TWU20733.1"/>
    </source>
</evidence>
<dbReference type="Proteomes" id="UP000318437">
    <property type="component" value="Unassembled WGS sequence"/>
</dbReference>
<gene>
    <name evidence="2" type="ORF">Pla144_49000</name>
</gene>
<evidence type="ECO:0000313" key="3">
    <source>
        <dbReference type="Proteomes" id="UP000318437"/>
    </source>
</evidence>
<protein>
    <submittedName>
        <fullName evidence="2">Uncharacterized protein</fullName>
    </submittedName>
</protein>
<reference evidence="2 3" key="1">
    <citation type="submission" date="2019-02" db="EMBL/GenBank/DDBJ databases">
        <title>Deep-cultivation of Planctomycetes and their phenomic and genomic characterization uncovers novel biology.</title>
        <authorList>
            <person name="Wiegand S."/>
            <person name="Jogler M."/>
            <person name="Boedeker C."/>
            <person name="Pinto D."/>
            <person name="Vollmers J."/>
            <person name="Rivas-Marin E."/>
            <person name="Kohn T."/>
            <person name="Peeters S.H."/>
            <person name="Heuer A."/>
            <person name="Rast P."/>
            <person name="Oberbeckmann S."/>
            <person name="Bunk B."/>
            <person name="Jeske O."/>
            <person name="Meyerdierks A."/>
            <person name="Storesund J.E."/>
            <person name="Kallscheuer N."/>
            <person name="Luecker S."/>
            <person name="Lage O.M."/>
            <person name="Pohl T."/>
            <person name="Merkel B.J."/>
            <person name="Hornburger P."/>
            <person name="Mueller R.-W."/>
            <person name="Bruemmer F."/>
            <person name="Labrenz M."/>
            <person name="Spormann A.M."/>
            <person name="Op Den Camp H."/>
            <person name="Overmann J."/>
            <person name="Amann R."/>
            <person name="Jetten M.S.M."/>
            <person name="Mascher T."/>
            <person name="Medema M.H."/>
            <person name="Devos D.P."/>
            <person name="Kaster A.-K."/>
            <person name="Ovreas L."/>
            <person name="Rohde M."/>
            <person name="Galperin M.Y."/>
            <person name="Jogler C."/>
        </authorList>
    </citation>
    <scope>NUCLEOTIDE SEQUENCE [LARGE SCALE GENOMIC DNA]</scope>
    <source>
        <strain evidence="2 3">Pla144</strain>
    </source>
</reference>
<feature type="transmembrane region" description="Helical" evidence="1">
    <location>
        <begin position="62"/>
        <end position="79"/>
    </location>
</feature>
<organism evidence="2 3">
    <name type="scientific">Bythopirellula polymerisocia</name>
    <dbReference type="NCBI Taxonomy" id="2528003"/>
    <lineage>
        <taxon>Bacteria</taxon>
        <taxon>Pseudomonadati</taxon>
        <taxon>Planctomycetota</taxon>
        <taxon>Planctomycetia</taxon>
        <taxon>Pirellulales</taxon>
        <taxon>Lacipirellulaceae</taxon>
        <taxon>Bythopirellula</taxon>
    </lineage>
</organism>
<dbReference type="RefSeq" id="WP_146453111.1">
    <property type="nucleotide sequence ID" value="NZ_SJPS01000014.1"/>
</dbReference>
<accession>A0A5C6C7V7</accession>
<keyword evidence="1" id="KW-0472">Membrane</keyword>